<dbReference type="InterPro" id="IPR026341">
    <property type="entry name" value="T9SS_type_B"/>
</dbReference>
<dbReference type="Proteomes" id="UP001179363">
    <property type="component" value="Unassembled WGS sequence"/>
</dbReference>
<dbReference type="EMBL" id="JAKGTH010000010">
    <property type="protein sequence ID" value="MCF4102330.1"/>
    <property type="molecule type" value="Genomic_DNA"/>
</dbReference>
<accession>A0ABS9EKK0</accession>
<dbReference type="RefSeq" id="WP_236134475.1">
    <property type="nucleotide sequence ID" value="NZ_JAKGTH010000010.1"/>
</dbReference>
<sequence>MATGTFLFAQGDRCATIQPFCAGNTQYIFPNSNQSNSSISNGEAGPDYDCLETQPYPAWFFLKVGDSGTMDFGIRQTVNPDGTGGTLDVDFITYGPFTEGQDFCTNSALSARNVIACSYGPEAIENFSIVDARAGEIYVVLITNYSEAAGYISLNQTNTSSSSAGSTDCSIVNILGDDQKICGVQPVELVAENIYATRFEWYSYKEDQGNFVLIPNEDSGSLNVSEGGLYKVIAVNDVTGTEVEDQVRIEYFEIPLAVSPGNVYVCATSGTAEIDLTALNTGLAQNYPDPDVYKADFFQSLSDVENEKSIINPHSFEGTEGQTLYATITNLSTGCTSLPIQFTLNISEFPDVDIPEEVLLCIDSNEDLVTPVTIGTQLQGGFTYEWSIFNDPDGDGEENALFVISENLEVETLSVTITNINFGCSNTYTTALHYYGPPDGVEVKITGNDFDGGYQVTASSLSSVGEESIYQYSLDNTGVWRNDPVFKNVPAGKHVIFSREINGCGSAVSDQFILIGYPRYFTPNADGYNDVWNVVNDPNFSIQKVYIFDRYGNLLKQLNPSLGGWDGTFNGKSMPSNEYWFLVEVKDFETGSISKYKGHFTLTK</sequence>
<proteinExistence type="predicted"/>
<gene>
    <name evidence="1" type="ORF">L1I30_11675</name>
</gene>
<dbReference type="NCBIfam" id="TIGR04131">
    <property type="entry name" value="Bac_Flav_CTERM"/>
    <property type="match status" value="1"/>
</dbReference>
<evidence type="ECO:0000313" key="2">
    <source>
        <dbReference type="Proteomes" id="UP001179363"/>
    </source>
</evidence>
<reference evidence="1" key="1">
    <citation type="submission" date="2022-01" db="EMBL/GenBank/DDBJ databases">
        <title>Gillisia lutea sp. nov., isolated from marine plastic residues from the Malvarosa beach (Valencia, Spain).</title>
        <authorList>
            <person name="Vidal-Verdu A."/>
            <person name="Molina-Menor E."/>
            <person name="Satari L."/>
            <person name="Pascual J."/>
            <person name="Pereto J."/>
            <person name="Porcar M."/>
        </authorList>
    </citation>
    <scope>NUCLEOTIDE SEQUENCE</scope>
    <source>
        <strain evidence="1">M10.2A</strain>
    </source>
</reference>
<comment type="caution">
    <text evidence="1">The sequence shown here is derived from an EMBL/GenBank/DDBJ whole genome shotgun (WGS) entry which is preliminary data.</text>
</comment>
<dbReference type="Pfam" id="PF13585">
    <property type="entry name" value="CHU_C"/>
    <property type="match status" value="1"/>
</dbReference>
<protein>
    <submittedName>
        <fullName evidence="1">T9SS type B sorting domain-containing protein</fullName>
    </submittedName>
</protein>
<organism evidence="1 2">
    <name type="scientific">Gillisia lutea</name>
    <dbReference type="NCBI Taxonomy" id="2909668"/>
    <lineage>
        <taxon>Bacteria</taxon>
        <taxon>Pseudomonadati</taxon>
        <taxon>Bacteroidota</taxon>
        <taxon>Flavobacteriia</taxon>
        <taxon>Flavobacteriales</taxon>
        <taxon>Flavobacteriaceae</taxon>
        <taxon>Gillisia</taxon>
    </lineage>
</organism>
<keyword evidence="2" id="KW-1185">Reference proteome</keyword>
<evidence type="ECO:0000313" key="1">
    <source>
        <dbReference type="EMBL" id="MCF4102330.1"/>
    </source>
</evidence>
<name>A0ABS9EKK0_9FLAO</name>